<dbReference type="InterPro" id="IPR037284">
    <property type="entry name" value="SUF_FeS_clus_asmbl_SufBD_sf"/>
</dbReference>
<comment type="caution">
    <text evidence="4">The sequence shown here is derived from an EMBL/GenBank/DDBJ whole genome shotgun (WGS) entry which is preliminary data.</text>
</comment>
<dbReference type="Pfam" id="PF01458">
    <property type="entry name" value="SUFBD_core"/>
    <property type="match status" value="1"/>
</dbReference>
<name>A0A1J4VAN5_9BACT</name>
<dbReference type="InterPro" id="IPR045595">
    <property type="entry name" value="SufBD_N"/>
</dbReference>
<evidence type="ECO:0000259" key="2">
    <source>
        <dbReference type="Pfam" id="PF01458"/>
    </source>
</evidence>
<organism evidence="4 5">
    <name type="scientific">Candidatus Nomurabacteria bacterium CG1_02_47_685</name>
    <dbReference type="NCBI Taxonomy" id="1805282"/>
    <lineage>
        <taxon>Bacteria</taxon>
        <taxon>Candidatus Nomuraibacteriota</taxon>
    </lineage>
</organism>
<dbReference type="SUPFAM" id="SSF101960">
    <property type="entry name" value="Stabilizer of iron transporter SufD"/>
    <property type="match status" value="1"/>
</dbReference>
<feature type="domain" description="SUF system FeS cluster assembly SufBD core" evidence="2">
    <location>
        <begin position="193"/>
        <end position="427"/>
    </location>
</feature>
<dbReference type="Proteomes" id="UP000183206">
    <property type="component" value="Unassembled WGS sequence"/>
</dbReference>
<evidence type="ECO:0000313" key="5">
    <source>
        <dbReference type="Proteomes" id="UP000183206"/>
    </source>
</evidence>
<dbReference type="EMBL" id="MNVO01000056">
    <property type="protein sequence ID" value="OIO31805.1"/>
    <property type="molecule type" value="Genomic_DNA"/>
</dbReference>
<accession>A0A1J4VAN5</accession>
<dbReference type="GO" id="GO:0016226">
    <property type="term" value="P:iron-sulfur cluster assembly"/>
    <property type="evidence" value="ECO:0007669"/>
    <property type="project" value="InterPro"/>
</dbReference>
<dbReference type="AlphaFoldDB" id="A0A1J4VAN5"/>
<dbReference type="InterPro" id="IPR000825">
    <property type="entry name" value="SUF_FeS_clus_asmbl_SufBD_core"/>
</dbReference>
<dbReference type="InterPro" id="IPR055346">
    <property type="entry name" value="Fe-S_cluster_assembly_SufBD"/>
</dbReference>
<evidence type="ECO:0000313" key="4">
    <source>
        <dbReference type="EMBL" id="OIO31805.1"/>
    </source>
</evidence>
<evidence type="ECO:0000256" key="1">
    <source>
        <dbReference type="ARBA" id="ARBA00043967"/>
    </source>
</evidence>
<sequence length="453" mass="50128">MSMDTKHNKELTPSMLKGLSRELVEYISEHKGEPEWMREKRFAAFDLYQKTPLPKFGPDLSGLDLPNLCYYADPGVAESDDWKELPKDVIETFEKLGIPKAERDYLGGVGAQYDSGVVYHRLKKSLADKGVIFENMDTALKKHPELVKKYFMSECVPAGDHKFTMLHGAVWSGGTFIYVPKGVHVEMPLQAYFRMNRPSSGQFEHTLIIADEGSSVDYIEGCSAPRYNASSLHAGCVELFVLPGARMKYSSIENWSANTYNLNTKRALVYEHGSIEWLNGNMGSAVTMLYPSSILLGDSARTESTGIVFAGAGQIQDVGAKADHRAPNTTSIIRSKSVSKDGGIAEYRGMVKIAANAENAVSSVVCDSLILDNKSQSNTYPAVKTHNDKVSVAHEARVGRIGEKEIFYLKSRGYTEEEAIKLIVSGFVGPVIKALPLEYALELNKLIEFELEK</sequence>
<feature type="domain" description="SUF system FeS cluster assembly SufBD N-terminal" evidence="3">
    <location>
        <begin position="122"/>
        <end position="190"/>
    </location>
</feature>
<comment type="similarity">
    <text evidence="1">Belongs to the iron-sulfur cluster assembly SufBD family.</text>
</comment>
<protein>
    <submittedName>
        <fullName evidence="4">Fe-S cluster assembly protein SufB</fullName>
    </submittedName>
</protein>
<dbReference type="PANTHER" id="PTHR30508">
    <property type="entry name" value="FES CLUSTER ASSEMBLY PROTEIN SUF"/>
    <property type="match status" value="1"/>
</dbReference>
<dbReference type="PANTHER" id="PTHR30508:SF1">
    <property type="entry name" value="UPF0051 PROTEIN ABCI8, CHLOROPLASTIC-RELATED"/>
    <property type="match status" value="1"/>
</dbReference>
<dbReference type="NCBIfam" id="TIGR01980">
    <property type="entry name" value="sufB"/>
    <property type="match status" value="1"/>
</dbReference>
<dbReference type="Pfam" id="PF19295">
    <property type="entry name" value="SufBD_N"/>
    <property type="match status" value="1"/>
</dbReference>
<reference evidence="4 5" key="1">
    <citation type="journal article" date="2016" name="Environ. Microbiol.">
        <title>Genomic resolution of a cold subsurface aquifer community provides metabolic insights for novel microbes adapted to high CO concentrations.</title>
        <authorList>
            <person name="Probst A.J."/>
            <person name="Castelle C.J."/>
            <person name="Singh A."/>
            <person name="Brown C.T."/>
            <person name="Anantharaman K."/>
            <person name="Sharon I."/>
            <person name="Hug L.A."/>
            <person name="Burstein D."/>
            <person name="Emerson J.B."/>
            <person name="Thomas B.C."/>
            <person name="Banfield J.F."/>
        </authorList>
    </citation>
    <scope>NUCLEOTIDE SEQUENCE [LARGE SCALE GENOMIC DNA]</scope>
    <source>
        <strain evidence="4">CG1_02_47_685</strain>
    </source>
</reference>
<dbReference type="InterPro" id="IPR010231">
    <property type="entry name" value="SUF_FeS_clus_asmbl_SufB"/>
</dbReference>
<gene>
    <name evidence="4" type="ORF">AUJ44_03885</name>
</gene>
<evidence type="ECO:0000259" key="3">
    <source>
        <dbReference type="Pfam" id="PF19295"/>
    </source>
</evidence>
<dbReference type="STRING" id="1805282.AUJ44_03885"/>
<proteinExistence type="inferred from homology"/>